<proteinExistence type="predicted"/>
<dbReference type="AlphaFoldDB" id="A0AAE0ZDU7"/>
<keyword evidence="2" id="KW-1185">Reference proteome</keyword>
<name>A0AAE0ZDU7_9GAST</name>
<gene>
    <name evidence="1" type="ORF">RRG08_049760</name>
</gene>
<dbReference type="EMBL" id="JAWDGP010004153">
    <property type="protein sequence ID" value="KAK3767395.1"/>
    <property type="molecule type" value="Genomic_DNA"/>
</dbReference>
<sequence>MVLAIGMYPRKRYLGGKCYAFGQRSPAGSRNNYQAAKHRILTELSPSRCLHKLPVDRDTYRLQSDLGMKKTRTAILVSFINIQRQRMASF</sequence>
<reference evidence="1" key="1">
    <citation type="journal article" date="2023" name="G3 (Bethesda)">
        <title>A reference genome for the long-term kleptoplast-retaining sea slug Elysia crispata morphotype clarki.</title>
        <authorList>
            <person name="Eastman K.E."/>
            <person name="Pendleton A.L."/>
            <person name="Shaikh M.A."/>
            <person name="Suttiyut T."/>
            <person name="Ogas R."/>
            <person name="Tomko P."/>
            <person name="Gavelis G."/>
            <person name="Widhalm J.R."/>
            <person name="Wisecaver J.H."/>
        </authorList>
    </citation>
    <scope>NUCLEOTIDE SEQUENCE</scope>
    <source>
        <strain evidence="1">ECLA1</strain>
    </source>
</reference>
<evidence type="ECO:0000313" key="1">
    <source>
        <dbReference type="EMBL" id="KAK3767395.1"/>
    </source>
</evidence>
<evidence type="ECO:0000313" key="2">
    <source>
        <dbReference type="Proteomes" id="UP001283361"/>
    </source>
</evidence>
<dbReference type="Proteomes" id="UP001283361">
    <property type="component" value="Unassembled WGS sequence"/>
</dbReference>
<organism evidence="1 2">
    <name type="scientific">Elysia crispata</name>
    <name type="common">lettuce slug</name>
    <dbReference type="NCBI Taxonomy" id="231223"/>
    <lineage>
        <taxon>Eukaryota</taxon>
        <taxon>Metazoa</taxon>
        <taxon>Spiralia</taxon>
        <taxon>Lophotrochozoa</taxon>
        <taxon>Mollusca</taxon>
        <taxon>Gastropoda</taxon>
        <taxon>Heterobranchia</taxon>
        <taxon>Euthyneura</taxon>
        <taxon>Panpulmonata</taxon>
        <taxon>Sacoglossa</taxon>
        <taxon>Placobranchoidea</taxon>
        <taxon>Plakobranchidae</taxon>
        <taxon>Elysia</taxon>
    </lineage>
</organism>
<comment type="caution">
    <text evidence="1">The sequence shown here is derived from an EMBL/GenBank/DDBJ whole genome shotgun (WGS) entry which is preliminary data.</text>
</comment>
<protein>
    <submittedName>
        <fullName evidence="1">Uncharacterized protein</fullName>
    </submittedName>
</protein>
<accession>A0AAE0ZDU7</accession>